<dbReference type="InterPro" id="IPR023395">
    <property type="entry name" value="MCP_dom_sf"/>
</dbReference>
<feature type="transmembrane region" description="Helical" evidence="12">
    <location>
        <begin position="168"/>
        <end position="189"/>
    </location>
</feature>
<dbReference type="SUPFAM" id="SSF103506">
    <property type="entry name" value="Mitochondrial carrier"/>
    <property type="match status" value="1"/>
</dbReference>
<evidence type="ECO:0000256" key="11">
    <source>
        <dbReference type="RuleBase" id="RU000488"/>
    </source>
</evidence>
<evidence type="ECO:0000256" key="3">
    <source>
        <dbReference type="ARBA" id="ARBA00022448"/>
    </source>
</evidence>
<keyword evidence="9 10" id="KW-0472">Membrane</keyword>
<evidence type="ECO:0000256" key="1">
    <source>
        <dbReference type="ARBA" id="ARBA00004448"/>
    </source>
</evidence>
<keyword evidence="7 12" id="KW-1133">Transmembrane helix</keyword>
<keyword evidence="4 10" id="KW-0812">Transmembrane</keyword>
<dbReference type="OrthoDB" id="193856at2759"/>
<sequence>MAADFWAGYISGAIGIIIGNPLDVIKVRLQAGNSHADASSAHLSRLEKASSLVRGPCYTDSATPITINLPWLIGAAAPILGYGALNAILFVAYNRSLAALDGSVADPTNPIRVSPYKIWLAGAAGGLASWTISSPTEFIKCRAQLDRRPEVSSWAVAKDIFRTRGWRGLYFGGGITSARDSIGYGFYFWSYELCKRFVTSDDDGSHQAAVKILLCGGIAGIVTWGSVFPLDVIKTRLQAQTITDHSPGAAESQSLLRPQRQTLSSFHIAKETYRAEGIKAFYRGLGVCSVRAFIVNAVQWAAYEWLMKSFSHSWDAQVKAQEAMTGP</sequence>
<comment type="similarity">
    <text evidence="2 11">Belongs to the mitochondrial carrier (TC 2.A.29) family.</text>
</comment>
<dbReference type="InterPro" id="IPR018108">
    <property type="entry name" value="MCP_transmembrane"/>
</dbReference>
<comment type="subcellular location">
    <subcellularLocation>
        <location evidence="1">Mitochondrion inner membrane</location>
        <topology evidence="1">Multi-pass membrane protein</topology>
    </subcellularLocation>
</comment>
<keyword evidence="3 11" id="KW-0813">Transport</keyword>
<evidence type="ECO:0000256" key="9">
    <source>
        <dbReference type="ARBA" id="ARBA00023136"/>
    </source>
</evidence>
<feature type="transmembrane region" description="Helical" evidence="12">
    <location>
        <begin position="71"/>
        <end position="93"/>
    </location>
</feature>
<evidence type="ECO:0000256" key="5">
    <source>
        <dbReference type="ARBA" id="ARBA00022737"/>
    </source>
</evidence>
<dbReference type="AlphaFoldDB" id="A0A9W4KFV6"/>
<dbReference type="Pfam" id="PF00153">
    <property type="entry name" value="Mito_carr"/>
    <property type="match status" value="3"/>
</dbReference>
<dbReference type="Proteomes" id="UP001154252">
    <property type="component" value="Unassembled WGS sequence"/>
</dbReference>
<feature type="transmembrane region" description="Helical" evidence="12">
    <location>
        <begin position="209"/>
        <end position="230"/>
    </location>
</feature>
<evidence type="ECO:0000313" key="13">
    <source>
        <dbReference type="EMBL" id="CAG8905895.1"/>
    </source>
</evidence>
<dbReference type="PANTHER" id="PTHR45624">
    <property type="entry name" value="MITOCHONDRIAL BASIC AMINO ACIDS TRANSPORTER-RELATED"/>
    <property type="match status" value="1"/>
</dbReference>
<evidence type="ECO:0000256" key="6">
    <source>
        <dbReference type="ARBA" id="ARBA00022792"/>
    </source>
</evidence>
<evidence type="ECO:0008006" key="15">
    <source>
        <dbReference type="Google" id="ProtNLM"/>
    </source>
</evidence>
<keyword evidence="5" id="KW-0677">Repeat</keyword>
<dbReference type="GO" id="GO:0005743">
    <property type="term" value="C:mitochondrial inner membrane"/>
    <property type="evidence" value="ECO:0007669"/>
    <property type="project" value="UniProtKB-SubCell"/>
</dbReference>
<keyword evidence="8" id="KW-0496">Mitochondrion</keyword>
<keyword evidence="6" id="KW-0999">Mitochondrion inner membrane</keyword>
<dbReference type="PROSITE" id="PS50920">
    <property type="entry name" value="SOLCAR"/>
    <property type="match status" value="2"/>
</dbReference>
<evidence type="ECO:0000256" key="8">
    <source>
        <dbReference type="ARBA" id="ARBA00023128"/>
    </source>
</evidence>
<dbReference type="PANTHER" id="PTHR45624:SF10">
    <property type="entry name" value="SLC (SOLUTE CARRIER) HOMOLOG"/>
    <property type="match status" value="1"/>
</dbReference>
<dbReference type="PRINTS" id="PR00926">
    <property type="entry name" value="MITOCARRIER"/>
</dbReference>
<comment type="caution">
    <text evidence="13">The sequence shown here is derived from an EMBL/GenBank/DDBJ whole genome shotgun (WGS) entry which is preliminary data.</text>
</comment>
<feature type="repeat" description="Solcar" evidence="10">
    <location>
        <begin position="207"/>
        <end position="309"/>
    </location>
</feature>
<evidence type="ECO:0000256" key="2">
    <source>
        <dbReference type="ARBA" id="ARBA00006375"/>
    </source>
</evidence>
<dbReference type="InterPro" id="IPR002067">
    <property type="entry name" value="MCP"/>
</dbReference>
<evidence type="ECO:0000256" key="4">
    <source>
        <dbReference type="ARBA" id="ARBA00022692"/>
    </source>
</evidence>
<reference evidence="13" key="1">
    <citation type="submission" date="2021-07" db="EMBL/GenBank/DDBJ databases">
        <authorList>
            <person name="Branca A.L. A."/>
        </authorList>
    </citation>
    <scope>NUCLEOTIDE SEQUENCE</scope>
</reference>
<dbReference type="FunFam" id="1.50.40.10:FF:000184">
    <property type="entry name" value="Mitochondrial carrier protein, putative (AFU_orthologue AFUA_6G12900)"/>
    <property type="match status" value="1"/>
</dbReference>
<feature type="repeat" description="Solcar" evidence="10">
    <location>
        <begin position="116"/>
        <end position="197"/>
    </location>
</feature>
<evidence type="ECO:0000313" key="14">
    <source>
        <dbReference type="Proteomes" id="UP001154252"/>
    </source>
</evidence>
<gene>
    <name evidence="13" type="ORF">PEGY_LOCUS8308</name>
</gene>
<name>A0A9W4KFV6_9EURO</name>
<keyword evidence="14" id="KW-1185">Reference proteome</keyword>
<dbReference type="InterPro" id="IPR050567">
    <property type="entry name" value="Mitochondrial_Carrier"/>
</dbReference>
<evidence type="ECO:0000256" key="12">
    <source>
        <dbReference type="SAM" id="Phobius"/>
    </source>
</evidence>
<dbReference type="EMBL" id="CAJVRC010000888">
    <property type="protein sequence ID" value="CAG8905895.1"/>
    <property type="molecule type" value="Genomic_DNA"/>
</dbReference>
<dbReference type="Gene3D" id="1.50.40.10">
    <property type="entry name" value="Mitochondrial carrier domain"/>
    <property type="match status" value="1"/>
</dbReference>
<protein>
    <recommendedName>
        <fullName evidence="15">Mitochondrial thiamine pyrophosphate carrier 1</fullName>
    </recommendedName>
</protein>
<evidence type="ECO:0000256" key="10">
    <source>
        <dbReference type="PROSITE-ProRule" id="PRU00282"/>
    </source>
</evidence>
<proteinExistence type="inferred from homology"/>
<accession>A0A9W4KFV6</accession>
<organism evidence="13 14">
    <name type="scientific">Penicillium egyptiacum</name>
    <dbReference type="NCBI Taxonomy" id="1303716"/>
    <lineage>
        <taxon>Eukaryota</taxon>
        <taxon>Fungi</taxon>
        <taxon>Dikarya</taxon>
        <taxon>Ascomycota</taxon>
        <taxon>Pezizomycotina</taxon>
        <taxon>Eurotiomycetes</taxon>
        <taxon>Eurotiomycetidae</taxon>
        <taxon>Eurotiales</taxon>
        <taxon>Aspergillaceae</taxon>
        <taxon>Penicillium</taxon>
    </lineage>
</organism>
<evidence type="ECO:0000256" key="7">
    <source>
        <dbReference type="ARBA" id="ARBA00022989"/>
    </source>
</evidence>
<dbReference type="GO" id="GO:0022857">
    <property type="term" value="F:transmembrane transporter activity"/>
    <property type="evidence" value="ECO:0007669"/>
    <property type="project" value="TreeGrafter"/>
</dbReference>